<protein>
    <submittedName>
        <fullName evidence="1">Uncharacterized protein</fullName>
    </submittedName>
</protein>
<sequence length="102" mass="11442">MLQLRRTFLPSTLLPHPRLRPHATLSPVRFAGELQTNATVYTGTRISYTEHSAISYLSLYHAIPPTTLVPSQVCFVRWRELPGRWSVPAQPQCGPFVSVLAS</sequence>
<reference evidence="1 2" key="1">
    <citation type="submission" date="2019-05" db="EMBL/GenBank/DDBJ databases">
        <title>Another draft genome of Portunus trituberculatus and its Hox gene families provides insights of decapod evolution.</title>
        <authorList>
            <person name="Jeong J.-H."/>
            <person name="Song I."/>
            <person name="Kim S."/>
            <person name="Choi T."/>
            <person name="Kim D."/>
            <person name="Ryu S."/>
            <person name="Kim W."/>
        </authorList>
    </citation>
    <scope>NUCLEOTIDE SEQUENCE [LARGE SCALE GENOMIC DNA]</scope>
    <source>
        <tissue evidence="1">Muscle</tissue>
    </source>
</reference>
<evidence type="ECO:0000313" key="1">
    <source>
        <dbReference type="EMBL" id="MPC63813.1"/>
    </source>
</evidence>
<dbReference type="Proteomes" id="UP000324222">
    <property type="component" value="Unassembled WGS sequence"/>
</dbReference>
<organism evidence="1 2">
    <name type="scientific">Portunus trituberculatus</name>
    <name type="common">Swimming crab</name>
    <name type="synonym">Neptunus trituberculatus</name>
    <dbReference type="NCBI Taxonomy" id="210409"/>
    <lineage>
        <taxon>Eukaryota</taxon>
        <taxon>Metazoa</taxon>
        <taxon>Ecdysozoa</taxon>
        <taxon>Arthropoda</taxon>
        <taxon>Crustacea</taxon>
        <taxon>Multicrustacea</taxon>
        <taxon>Malacostraca</taxon>
        <taxon>Eumalacostraca</taxon>
        <taxon>Eucarida</taxon>
        <taxon>Decapoda</taxon>
        <taxon>Pleocyemata</taxon>
        <taxon>Brachyura</taxon>
        <taxon>Eubrachyura</taxon>
        <taxon>Portunoidea</taxon>
        <taxon>Portunidae</taxon>
        <taxon>Portuninae</taxon>
        <taxon>Portunus</taxon>
    </lineage>
</organism>
<name>A0A5B7H1A1_PORTR</name>
<dbReference type="AlphaFoldDB" id="A0A5B7H1A1"/>
<proteinExistence type="predicted"/>
<keyword evidence="2" id="KW-1185">Reference proteome</keyword>
<gene>
    <name evidence="1" type="ORF">E2C01_057919</name>
</gene>
<evidence type="ECO:0000313" key="2">
    <source>
        <dbReference type="Proteomes" id="UP000324222"/>
    </source>
</evidence>
<dbReference type="EMBL" id="VSRR010021307">
    <property type="protein sequence ID" value="MPC63813.1"/>
    <property type="molecule type" value="Genomic_DNA"/>
</dbReference>
<accession>A0A5B7H1A1</accession>
<comment type="caution">
    <text evidence="1">The sequence shown here is derived from an EMBL/GenBank/DDBJ whole genome shotgun (WGS) entry which is preliminary data.</text>
</comment>